<dbReference type="InParanoid" id="B0DD40"/>
<dbReference type="KEGG" id="lbc:LACBIDRAFT_327882"/>
<dbReference type="GeneID" id="6077481"/>
<evidence type="ECO:0000313" key="1">
    <source>
        <dbReference type="EMBL" id="EDR07546.1"/>
    </source>
</evidence>
<evidence type="ECO:0000313" key="2">
    <source>
        <dbReference type="Proteomes" id="UP000001194"/>
    </source>
</evidence>
<dbReference type="HOGENOM" id="CLU_765188_0_0_1"/>
<gene>
    <name evidence="1" type="ORF">LACBIDRAFT_327882</name>
</gene>
<protein>
    <submittedName>
        <fullName evidence="1">Predicted protein</fullName>
    </submittedName>
</protein>
<sequence>MASLDRFESTYSSDGKLITHKKMYMLCSSMASAIEGFVGLEHAYVKQKQKRVAKRPSLEVSDDKSQMKQAYVMLAPTHDITPTFTATITTTTRHATQSLLATFLGVSATVRGFTLFFIYNFSHYLIHIQHDIFFAQPYKSSFWNSISEFIKNSFNLVWFLRTFLRLSFNALIHQHAFADISNWRRCWIFKGWTRTLDGFVVFVFLKTSIVGASVSSQSHDAFEPWALYAVWILHMLLYEVYFDETISVASSIQQPVSQDDIAYPFRPDFREMLKAHVFRTSTTLPESPAFTASVNSWEIRASHIKRITFSNTISPSPARLRNSCTRDEFVNCLKIIVALLHLDTRSLPKCIKRVPRASAILA</sequence>
<keyword evidence="2" id="KW-1185">Reference proteome</keyword>
<accession>B0DD40</accession>
<organism evidence="2">
    <name type="scientific">Laccaria bicolor (strain S238N-H82 / ATCC MYA-4686)</name>
    <name type="common">Bicoloured deceiver</name>
    <name type="synonym">Laccaria laccata var. bicolor</name>
    <dbReference type="NCBI Taxonomy" id="486041"/>
    <lineage>
        <taxon>Eukaryota</taxon>
        <taxon>Fungi</taxon>
        <taxon>Dikarya</taxon>
        <taxon>Basidiomycota</taxon>
        <taxon>Agaricomycotina</taxon>
        <taxon>Agaricomycetes</taxon>
        <taxon>Agaricomycetidae</taxon>
        <taxon>Agaricales</taxon>
        <taxon>Agaricineae</taxon>
        <taxon>Hydnangiaceae</taxon>
        <taxon>Laccaria</taxon>
    </lineage>
</organism>
<proteinExistence type="predicted"/>
<dbReference type="AlphaFoldDB" id="B0DD40"/>
<name>B0DD40_LACBS</name>
<dbReference type="Proteomes" id="UP000001194">
    <property type="component" value="Unassembled WGS sequence"/>
</dbReference>
<dbReference type="EMBL" id="DS547104">
    <property type="protein sequence ID" value="EDR07546.1"/>
    <property type="molecule type" value="Genomic_DNA"/>
</dbReference>
<dbReference type="RefSeq" id="XP_001881938.1">
    <property type="nucleotide sequence ID" value="XM_001881903.1"/>
</dbReference>
<reference evidence="1 2" key="1">
    <citation type="journal article" date="2008" name="Nature">
        <title>The genome of Laccaria bicolor provides insights into mycorrhizal symbiosis.</title>
        <authorList>
            <person name="Martin F."/>
            <person name="Aerts A."/>
            <person name="Ahren D."/>
            <person name="Brun A."/>
            <person name="Danchin E.G.J."/>
            <person name="Duchaussoy F."/>
            <person name="Gibon J."/>
            <person name="Kohler A."/>
            <person name="Lindquist E."/>
            <person name="Pereda V."/>
            <person name="Salamov A."/>
            <person name="Shapiro H.J."/>
            <person name="Wuyts J."/>
            <person name="Blaudez D."/>
            <person name="Buee M."/>
            <person name="Brokstein P."/>
            <person name="Canbaeck B."/>
            <person name="Cohen D."/>
            <person name="Courty P.E."/>
            <person name="Coutinho P.M."/>
            <person name="Delaruelle C."/>
            <person name="Detter J.C."/>
            <person name="Deveau A."/>
            <person name="DiFazio S."/>
            <person name="Duplessis S."/>
            <person name="Fraissinet-Tachet L."/>
            <person name="Lucic E."/>
            <person name="Frey-Klett P."/>
            <person name="Fourrey C."/>
            <person name="Feussner I."/>
            <person name="Gay G."/>
            <person name="Grimwood J."/>
            <person name="Hoegger P.J."/>
            <person name="Jain P."/>
            <person name="Kilaru S."/>
            <person name="Labbe J."/>
            <person name="Lin Y.C."/>
            <person name="Legue V."/>
            <person name="Le Tacon F."/>
            <person name="Marmeisse R."/>
            <person name="Melayah D."/>
            <person name="Montanini B."/>
            <person name="Muratet M."/>
            <person name="Nehls U."/>
            <person name="Niculita-Hirzel H."/>
            <person name="Oudot-Le Secq M.P."/>
            <person name="Peter M."/>
            <person name="Quesneville H."/>
            <person name="Rajashekar B."/>
            <person name="Reich M."/>
            <person name="Rouhier N."/>
            <person name="Schmutz J."/>
            <person name="Yin T."/>
            <person name="Chalot M."/>
            <person name="Henrissat B."/>
            <person name="Kuees U."/>
            <person name="Lucas S."/>
            <person name="Van de Peer Y."/>
            <person name="Podila G.K."/>
            <person name="Polle A."/>
            <person name="Pukkila P.J."/>
            <person name="Richardson P.M."/>
            <person name="Rouze P."/>
            <person name="Sanders I.R."/>
            <person name="Stajich J.E."/>
            <person name="Tunlid A."/>
            <person name="Tuskan G."/>
            <person name="Grigoriev I.V."/>
        </authorList>
    </citation>
    <scope>NUCLEOTIDE SEQUENCE [LARGE SCALE GENOMIC DNA]</scope>
    <source>
        <strain evidence="2">S238N-H82 / ATCC MYA-4686</strain>
    </source>
</reference>